<evidence type="ECO:0000259" key="2">
    <source>
        <dbReference type="PROSITE" id="PS50937"/>
    </source>
</evidence>
<dbReference type="InterPro" id="IPR047057">
    <property type="entry name" value="MerR_fam"/>
</dbReference>
<dbReference type="PROSITE" id="PS50937">
    <property type="entry name" value="HTH_MERR_2"/>
    <property type="match status" value="1"/>
</dbReference>
<dbReference type="InterPro" id="IPR000551">
    <property type="entry name" value="MerR-type_HTH_dom"/>
</dbReference>
<comment type="caution">
    <text evidence="3">The sequence shown here is derived from an EMBL/GenBank/DDBJ whole genome shotgun (WGS) entry which is preliminary data.</text>
</comment>
<dbReference type="PANTHER" id="PTHR30204:SF92">
    <property type="entry name" value="HTH-TYPE TRANSCRIPTIONAL REGULATOR ZNTR"/>
    <property type="match status" value="1"/>
</dbReference>
<organism evidence="3 4">
    <name type="scientific">Massilia norwichensis</name>
    <dbReference type="NCBI Taxonomy" id="1442366"/>
    <lineage>
        <taxon>Bacteria</taxon>
        <taxon>Pseudomonadati</taxon>
        <taxon>Pseudomonadota</taxon>
        <taxon>Betaproteobacteria</taxon>
        <taxon>Burkholderiales</taxon>
        <taxon>Oxalobacteraceae</taxon>
        <taxon>Telluria group</taxon>
        <taxon>Massilia</taxon>
    </lineage>
</organism>
<dbReference type="EMBL" id="JANUGX010000003">
    <property type="protein sequence ID" value="MCS0588297.1"/>
    <property type="molecule type" value="Genomic_DNA"/>
</dbReference>
<dbReference type="PROSITE" id="PS00552">
    <property type="entry name" value="HTH_MERR_1"/>
    <property type="match status" value="1"/>
</dbReference>
<dbReference type="Gene3D" id="1.10.1660.10">
    <property type="match status" value="1"/>
</dbReference>
<accession>A0ABT2A2J7</accession>
<dbReference type="RefSeq" id="WP_229503784.1">
    <property type="nucleotide sequence ID" value="NZ_JANUGX010000003.1"/>
</dbReference>
<dbReference type="PRINTS" id="PR00040">
    <property type="entry name" value="HTHMERR"/>
</dbReference>
<dbReference type="InterPro" id="IPR009061">
    <property type="entry name" value="DNA-bd_dom_put_sf"/>
</dbReference>
<dbReference type="SUPFAM" id="SSF46955">
    <property type="entry name" value="Putative DNA-binding domain"/>
    <property type="match status" value="1"/>
</dbReference>
<dbReference type="Pfam" id="PF13411">
    <property type="entry name" value="MerR_1"/>
    <property type="match status" value="1"/>
</dbReference>
<protein>
    <submittedName>
        <fullName evidence="3">Heavy metal-responsive transcriptional regulator</fullName>
    </submittedName>
</protein>
<evidence type="ECO:0000313" key="4">
    <source>
        <dbReference type="Proteomes" id="UP001205560"/>
    </source>
</evidence>
<evidence type="ECO:0000313" key="3">
    <source>
        <dbReference type="EMBL" id="MCS0588297.1"/>
    </source>
</evidence>
<dbReference type="PANTHER" id="PTHR30204">
    <property type="entry name" value="REDOX-CYCLING DRUG-SENSING TRANSCRIPTIONAL ACTIVATOR SOXR"/>
    <property type="match status" value="1"/>
</dbReference>
<evidence type="ECO:0000256" key="1">
    <source>
        <dbReference type="ARBA" id="ARBA00023125"/>
    </source>
</evidence>
<keyword evidence="1" id="KW-0238">DNA-binding</keyword>
<dbReference type="CDD" id="cd04770">
    <property type="entry name" value="HTH_HMRTR"/>
    <property type="match status" value="1"/>
</dbReference>
<sequence>MQSEVQVITIGKLATLSGVTVDTLRFYEREGLLAPASKSEGGYRLYDEDSVVRLRFIKQARDCGFTLGEIQQLLVLRGQSEACCGDVRQRAIEKKLQVEGKIRALSAMSKALDHLIADCANETHPINGCPILAALEKASTSSDNEGKT</sequence>
<dbReference type="Proteomes" id="UP001205560">
    <property type="component" value="Unassembled WGS sequence"/>
</dbReference>
<reference evidence="3 4" key="1">
    <citation type="submission" date="2022-08" db="EMBL/GenBank/DDBJ databases">
        <title>Reclassification of Massilia species as members of the genera Telluria, Duganella, Pseudoduganella, Mokoshia gen. nov. and Zemynaea gen. nov. using orthogonal and non-orthogonal genome-based approaches.</title>
        <authorList>
            <person name="Bowman J.P."/>
        </authorList>
    </citation>
    <scope>NUCLEOTIDE SEQUENCE [LARGE SCALE GENOMIC DNA]</scope>
    <source>
        <strain evidence="3 4">LMG 28164</strain>
    </source>
</reference>
<feature type="domain" description="HTH merR-type" evidence="2">
    <location>
        <begin position="7"/>
        <end position="76"/>
    </location>
</feature>
<dbReference type="SMART" id="SM00422">
    <property type="entry name" value="HTH_MERR"/>
    <property type="match status" value="1"/>
</dbReference>
<name>A0ABT2A2J7_9BURK</name>
<keyword evidence="4" id="KW-1185">Reference proteome</keyword>
<gene>
    <name evidence="3" type="ORF">NX782_03665</name>
</gene>
<proteinExistence type="predicted"/>